<name>A0ABS4PDN1_9GAMM</name>
<evidence type="ECO:0000313" key="1">
    <source>
        <dbReference type="EMBL" id="MBP2170744.1"/>
    </source>
</evidence>
<proteinExistence type="predicted"/>
<comment type="caution">
    <text evidence="1">The sequence shown here is derived from an EMBL/GenBank/DDBJ whole genome shotgun (WGS) entry which is preliminary data.</text>
</comment>
<keyword evidence="2" id="KW-1185">Reference proteome</keyword>
<protein>
    <submittedName>
        <fullName evidence="1">Uncharacterized protein</fullName>
    </submittedName>
</protein>
<evidence type="ECO:0000313" key="2">
    <source>
        <dbReference type="Proteomes" id="UP001195624"/>
    </source>
</evidence>
<organism evidence="1 2">
    <name type="scientific">Winslowiella toletana</name>
    <dbReference type="NCBI Taxonomy" id="92490"/>
    <lineage>
        <taxon>Bacteria</taxon>
        <taxon>Pseudomonadati</taxon>
        <taxon>Pseudomonadota</taxon>
        <taxon>Gammaproteobacteria</taxon>
        <taxon>Enterobacterales</taxon>
        <taxon>Erwiniaceae</taxon>
        <taxon>Winslowiella</taxon>
    </lineage>
</organism>
<reference evidence="1 2" key="1">
    <citation type="submission" date="2021-03" db="EMBL/GenBank/DDBJ databases">
        <authorList>
            <person name="D'Agostino P."/>
            <person name="Huntemann M."/>
            <person name="Clum A."/>
            <person name="Spunde A."/>
            <person name="Palaniappan K."/>
            <person name="Ritter S."/>
            <person name="Mikhailova N."/>
            <person name="Chen I.-M."/>
            <person name="Stamatis D."/>
            <person name="Reddy T."/>
            <person name="O'Malley R."/>
            <person name="Daum C."/>
            <person name="Shapiro N."/>
            <person name="Ivanova N."/>
            <person name="Kyrpides N."/>
            <person name="Woyke T."/>
        </authorList>
    </citation>
    <scope>NUCLEOTIDE SEQUENCE [LARGE SCALE GENOMIC DNA]</scope>
    <source>
        <strain evidence="1 2">WS4403</strain>
    </source>
</reference>
<dbReference type="Proteomes" id="UP001195624">
    <property type="component" value="Unassembled WGS sequence"/>
</dbReference>
<accession>A0ABS4PDN1</accession>
<gene>
    <name evidence="1" type="ORF">J2125_003936</name>
</gene>
<dbReference type="EMBL" id="JAGGMQ010000001">
    <property type="protein sequence ID" value="MBP2170744.1"/>
    <property type="molecule type" value="Genomic_DNA"/>
</dbReference>
<dbReference type="RefSeq" id="WP_017801284.1">
    <property type="nucleotide sequence ID" value="NZ_JAGGMQ010000001.1"/>
</dbReference>
<reference evidence="2" key="2">
    <citation type="submission" date="2023-07" db="EMBL/GenBank/DDBJ databases">
        <title>Genome mining of underrepresented organisms for secondary metabolites.</title>
        <authorList>
            <person name="D'Agostino P.M."/>
        </authorList>
    </citation>
    <scope>NUCLEOTIDE SEQUENCE [LARGE SCALE GENOMIC DNA]</scope>
    <source>
        <strain evidence="2">WS4403</strain>
    </source>
</reference>
<sequence length="66" mass="7691">MNLKHEHPSARDLVDRSRVLVKVMIEHDDVGPNYVLLLILADQLGMLRDAFEEAEIRQLRNEKLPE</sequence>